<evidence type="ECO:0000313" key="3">
    <source>
        <dbReference type="Proteomes" id="UP000281553"/>
    </source>
</evidence>
<name>A0A3P7NN80_DIBLA</name>
<proteinExistence type="predicted"/>
<protein>
    <submittedName>
        <fullName evidence="2">Uncharacterized protein</fullName>
    </submittedName>
</protein>
<reference evidence="2 3" key="1">
    <citation type="submission" date="2018-11" db="EMBL/GenBank/DDBJ databases">
        <authorList>
            <consortium name="Pathogen Informatics"/>
        </authorList>
    </citation>
    <scope>NUCLEOTIDE SEQUENCE [LARGE SCALE GENOMIC DNA]</scope>
</reference>
<feature type="non-terminal residue" evidence="2">
    <location>
        <position position="213"/>
    </location>
</feature>
<dbReference type="EMBL" id="UYRU01081786">
    <property type="protein sequence ID" value="VDN32151.1"/>
    <property type="molecule type" value="Genomic_DNA"/>
</dbReference>
<feature type="compositionally biased region" description="Polar residues" evidence="1">
    <location>
        <begin position="19"/>
        <end position="29"/>
    </location>
</feature>
<dbReference type="AlphaFoldDB" id="A0A3P7NN80"/>
<accession>A0A3P7NN80</accession>
<dbReference type="Proteomes" id="UP000281553">
    <property type="component" value="Unassembled WGS sequence"/>
</dbReference>
<sequence>MSDAGTDPAVGTGVCRLSDQGSHQCTLSSRPLAAWKDYAPVRSNRRRSQRSSNAAAPKPPAVRLPPLVIQPPAPLQTRPRRSSPSTLRKPATVDHTQPRILLRINLRKTASAVLGRSSSTSSLASLGTKSVENEGRLCVILDFSFSPCTDLVCLRNPDAERPNAVEAFGVPPHPDEPTNNLPSSVMATTITITIIIITTNRPSTTAVAATLPP</sequence>
<feature type="region of interest" description="Disordered" evidence="1">
    <location>
        <begin position="1"/>
        <end position="94"/>
    </location>
</feature>
<feature type="compositionally biased region" description="Pro residues" evidence="1">
    <location>
        <begin position="57"/>
        <end position="74"/>
    </location>
</feature>
<gene>
    <name evidence="2" type="ORF">DILT_LOCUS15916</name>
</gene>
<evidence type="ECO:0000256" key="1">
    <source>
        <dbReference type="SAM" id="MobiDB-lite"/>
    </source>
</evidence>
<evidence type="ECO:0000313" key="2">
    <source>
        <dbReference type="EMBL" id="VDN32151.1"/>
    </source>
</evidence>
<keyword evidence="3" id="KW-1185">Reference proteome</keyword>
<organism evidence="2 3">
    <name type="scientific">Dibothriocephalus latus</name>
    <name type="common">Fish tapeworm</name>
    <name type="synonym">Diphyllobothrium latum</name>
    <dbReference type="NCBI Taxonomy" id="60516"/>
    <lineage>
        <taxon>Eukaryota</taxon>
        <taxon>Metazoa</taxon>
        <taxon>Spiralia</taxon>
        <taxon>Lophotrochozoa</taxon>
        <taxon>Platyhelminthes</taxon>
        <taxon>Cestoda</taxon>
        <taxon>Eucestoda</taxon>
        <taxon>Diphyllobothriidea</taxon>
        <taxon>Diphyllobothriidae</taxon>
        <taxon>Dibothriocephalus</taxon>
    </lineage>
</organism>